<proteinExistence type="predicted"/>
<feature type="non-terminal residue" evidence="1">
    <location>
        <position position="1"/>
    </location>
</feature>
<keyword evidence="2" id="KW-1185">Reference proteome</keyword>
<name>A0ACA9SP17_9GLOM</name>
<dbReference type="EMBL" id="CAJVQC010146255">
    <property type="protein sequence ID" value="CAG8845332.1"/>
    <property type="molecule type" value="Genomic_DNA"/>
</dbReference>
<accession>A0ACA9SP17</accession>
<dbReference type="Proteomes" id="UP000789920">
    <property type="component" value="Unassembled WGS sequence"/>
</dbReference>
<organism evidence="1 2">
    <name type="scientific">Racocetra persica</name>
    <dbReference type="NCBI Taxonomy" id="160502"/>
    <lineage>
        <taxon>Eukaryota</taxon>
        <taxon>Fungi</taxon>
        <taxon>Fungi incertae sedis</taxon>
        <taxon>Mucoromycota</taxon>
        <taxon>Glomeromycotina</taxon>
        <taxon>Glomeromycetes</taxon>
        <taxon>Diversisporales</taxon>
        <taxon>Gigasporaceae</taxon>
        <taxon>Racocetra</taxon>
    </lineage>
</organism>
<gene>
    <name evidence="1" type="ORF">RPERSI_LOCUS33619</name>
</gene>
<evidence type="ECO:0000313" key="2">
    <source>
        <dbReference type="Proteomes" id="UP000789920"/>
    </source>
</evidence>
<protein>
    <submittedName>
        <fullName evidence="1">26804_t:CDS:1</fullName>
    </submittedName>
</protein>
<evidence type="ECO:0000313" key="1">
    <source>
        <dbReference type="EMBL" id="CAG8845332.1"/>
    </source>
</evidence>
<comment type="caution">
    <text evidence="1">The sequence shown here is derived from an EMBL/GenBank/DDBJ whole genome shotgun (WGS) entry which is preliminary data.</text>
</comment>
<reference evidence="1" key="1">
    <citation type="submission" date="2021-06" db="EMBL/GenBank/DDBJ databases">
        <authorList>
            <person name="Kallberg Y."/>
            <person name="Tangrot J."/>
            <person name="Rosling A."/>
        </authorList>
    </citation>
    <scope>NUCLEOTIDE SEQUENCE</scope>
    <source>
        <strain evidence="1">MA461A</strain>
    </source>
</reference>
<feature type="non-terminal residue" evidence="1">
    <location>
        <position position="51"/>
    </location>
</feature>
<sequence length="51" mass="6045">KDYFLRVLDPKCRSWARAYLHRVFTAGIKSTSRVKSYNWVIKKQLKANSTL</sequence>